<keyword evidence="1" id="KW-0853">WD repeat</keyword>
<accession>A0A164XNR3</accession>
<dbReference type="GO" id="GO:0003723">
    <property type="term" value="F:RNA binding"/>
    <property type="evidence" value="ECO:0007669"/>
    <property type="project" value="TreeGrafter"/>
</dbReference>
<dbReference type="GO" id="GO:0032040">
    <property type="term" value="C:small-subunit processome"/>
    <property type="evidence" value="ECO:0007669"/>
    <property type="project" value="TreeGrafter"/>
</dbReference>
<keyword evidence="5" id="KW-1185">Reference proteome</keyword>
<dbReference type="EMBL" id="KV419400">
    <property type="protein sequence ID" value="KZS96154.1"/>
    <property type="molecule type" value="Genomic_DNA"/>
</dbReference>
<dbReference type="InterPro" id="IPR015943">
    <property type="entry name" value="WD40/YVTN_repeat-like_dom_sf"/>
</dbReference>
<dbReference type="STRING" id="1314777.A0A164XNR3"/>
<dbReference type="Gene3D" id="2.130.10.10">
    <property type="entry name" value="YVTN repeat-like/Quinoprotein amine dehydrogenase"/>
    <property type="match status" value="3"/>
</dbReference>
<protein>
    <submittedName>
        <fullName evidence="4">WD40 repeat-like protein</fullName>
    </submittedName>
</protein>
<feature type="region of interest" description="Disordered" evidence="2">
    <location>
        <begin position="776"/>
        <end position="814"/>
    </location>
</feature>
<dbReference type="SMART" id="SM00320">
    <property type="entry name" value="WD40"/>
    <property type="match status" value="7"/>
</dbReference>
<feature type="domain" description="Anaphase-promoting complex subunit 4-like WD40" evidence="3">
    <location>
        <begin position="143"/>
        <end position="198"/>
    </location>
</feature>
<reference evidence="4 5" key="1">
    <citation type="journal article" date="2016" name="Mol. Biol. Evol.">
        <title>Comparative Genomics of Early-Diverging Mushroom-Forming Fungi Provides Insights into the Origins of Lignocellulose Decay Capabilities.</title>
        <authorList>
            <person name="Nagy L.G."/>
            <person name="Riley R."/>
            <person name="Tritt A."/>
            <person name="Adam C."/>
            <person name="Daum C."/>
            <person name="Floudas D."/>
            <person name="Sun H."/>
            <person name="Yadav J.S."/>
            <person name="Pangilinan J."/>
            <person name="Larsson K.H."/>
            <person name="Matsuura K."/>
            <person name="Barry K."/>
            <person name="Labutti K."/>
            <person name="Kuo R."/>
            <person name="Ohm R.A."/>
            <person name="Bhattacharya S.S."/>
            <person name="Shirouzu T."/>
            <person name="Yoshinaga Y."/>
            <person name="Martin F.M."/>
            <person name="Grigoriev I.V."/>
            <person name="Hibbett D.S."/>
        </authorList>
    </citation>
    <scope>NUCLEOTIDE SEQUENCE [LARGE SCALE GENOMIC DNA]</scope>
    <source>
        <strain evidence="4 5">HHB9708</strain>
    </source>
</reference>
<dbReference type="PROSITE" id="PS50082">
    <property type="entry name" value="WD_REPEATS_2"/>
    <property type="match status" value="1"/>
</dbReference>
<dbReference type="PANTHER" id="PTHR44163:SF1">
    <property type="entry name" value="U3 SMALL NUCLEOLAR RNA-ASSOCIATED PROTEIN 4 HOMOLOG"/>
    <property type="match status" value="1"/>
</dbReference>
<evidence type="ECO:0000313" key="5">
    <source>
        <dbReference type="Proteomes" id="UP000076722"/>
    </source>
</evidence>
<organism evidence="4 5">
    <name type="scientific">Sistotremastrum niveocremeum HHB9708</name>
    <dbReference type="NCBI Taxonomy" id="1314777"/>
    <lineage>
        <taxon>Eukaryota</taxon>
        <taxon>Fungi</taxon>
        <taxon>Dikarya</taxon>
        <taxon>Basidiomycota</taxon>
        <taxon>Agaricomycotina</taxon>
        <taxon>Agaricomycetes</taxon>
        <taxon>Sistotremastrales</taxon>
        <taxon>Sistotremastraceae</taxon>
        <taxon>Sertulicium</taxon>
        <taxon>Sertulicium niveocremeum</taxon>
    </lineage>
</organism>
<dbReference type="SUPFAM" id="SSF50978">
    <property type="entry name" value="WD40 repeat-like"/>
    <property type="match status" value="1"/>
</dbReference>
<dbReference type="OrthoDB" id="8883818at2759"/>
<gene>
    <name evidence="4" type="ORF">SISNIDRAFT_483546</name>
</gene>
<dbReference type="GO" id="GO:0000462">
    <property type="term" value="P:maturation of SSU-rRNA from tricistronic rRNA transcript (SSU-rRNA, 5.8S rRNA, LSU-rRNA)"/>
    <property type="evidence" value="ECO:0007669"/>
    <property type="project" value="InterPro"/>
</dbReference>
<dbReference type="InterPro" id="IPR036322">
    <property type="entry name" value="WD40_repeat_dom_sf"/>
</dbReference>
<dbReference type="InterPro" id="IPR046351">
    <property type="entry name" value="UTP4"/>
</dbReference>
<dbReference type="InterPro" id="IPR024977">
    <property type="entry name" value="Apc4-like_WD40_dom"/>
</dbReference>
<evidence type="ECO:0000256" key="1">
    <source>
        <dbReference type="PROSITE-ProRule" id="PRU00221"/>
    </source>
</evidence>
<feature type="region of interest" description="Disordered" evidence="2">
    <location>
        <begin position="205"/>
        <end position="234"/>
    </location>
</feature>
<dbReference type="Proteomes" id="UP000076722">
    <property type="component" value="Unassembled WGS sequence"/>
</dbReference>
<sequence>MESTATFKVHRCRFVDYVPSAITALAFPPNPLPSLKGKNRAASLLPSKPATLAIGRANGNIELCEWSAQNVQTQAHQAWVLNKILAGPIDSKVDSLVFTLRDPYPLHIERAWDLSNLRLFSAGGGSELLEWDLETGAVLRSVSSQGGTIWCLAANPVGNLLAIGCEDGSVRILSLENDNLLHTRRFDKTKARLLSVAWGPPVYRNNTKSNTKPKSAADDDSSSDSDDEDETDWSDSWLVTGCSDSSIRKWDFATGRVVERMWSDKVRGQRTLVWAVAVLSDGTVVSGDSMGAVKFWDSRTCIQLFSFQGHSADVLCLTVGPEGRSVFSSGVDQKITQFALVNQTSPNDPGRWVQTVSRRFHSHDVRALATWPSYSIVHQSPPTFAFAPILISGGLDMSLNLCPCAPPSVATKKLPNLLSTGPVTTFEDSYNQRTPYTTGTSPAISVAGSAKILICRQERTLSVWKLDLIVNNVGNEEPIWFKVAEAELNPQTNLTTSAISANGRWIAISDFTETRLFKLEVHDDQYKLKRVKVLTSKLRTYMEGQDPSLGAAGLVFSPDSTRLIISSWKDSLIYVVELLDHENDVRVLRAFDHHVREEAVIRSTVDDESDDDMGVQQISRKRQHLAILRLAISQDGQWLASTDTLRRTHIFNLDAVKHHCSLPSFPHPVTALAFEPTSSTTLVLGLSNNTLQVFDVESRLFPEWSRVLSRSNPKRFTQLHDPLLGIAFDPGHDLSANVSSGTDQVPNPDKAPTGRHAIIWGSSWISRVRLDAPKAQDGAFGSSKKRRRSVNSAASKSLSMIDASEGAETQGQDAHAEESILTKYRPLLFLDFVTAQELIVVERPLVDVLRTLPPAYFRARYGK</sequence>
<dbReference type="InterPro" id="IPR001680">
    <property type="entry name" value="WD40_rpt"/>
</dbReference>
<name>A0A164XNR3_9AGAM</name>
<evidence type="ECO:0000313" key="4">
    <source>
        <dbReference type="EMBL" id="KZS96154.1"/>
    </source>
</evidence>
<evidence type="ECO:0000256" key="2">
    <source>
        <dbReference type="SAM" id="MobiDB-lite"/>
    </source>
</evidence>
<evidence type="ECO:0000259" key="3">
    <source>
        <dbReference type="Pfam" id="PF12894"/>
    </source>
</evidence>
<dbReference type="GO" id="GO:0030686">
    <property type="term" value="C:90S preribosome"/>
    <property type="evidence" value="ECO:0007669"/>
    <property type="project" value="InterPro"/>
</dbReference>
<dbReference type="Pfam" id="PF12894">
    <property type="entry name" value="ANAPC4_WD40"/>
    <property type="match status" value="1"/>
</dbReference>
<feature type="compositionally biased region" description="Acidic residues" evidence="2">
    <location>
        <begin position="218"/>
        <end position="233"/>
    </location>
</feature>
<proteinExistence type="predicted"/>
<dbReference type="GO" id="GO:0034455">
    <property type="term" value="C:t-UTP complex"/>
    <property type="evidence" value="ECO:0007669"/>
    <property type="project" value="TreeGrafter"/>
</dbReference>
<dbReference type="Pfam" id="PF00400">
    <property type="entry name" value="WD40"/>
    <property type="match status" value="1"/>
</dbReference>
<feature type="repeat" description="WD" evidence="1">
    <location>
        <begin position="238"/>
        <end position="260"/>
    </location>
</feature>
<dbReference type="PANTHER" id="PTHR44163">
    <property type="entry name" value="U3 SMALL NUCLEOLAR RNA-ASSOCIATED PROTEIN 4 HOMOLOG"/>
    <property type="match status" value="1"/>
</dbReference>
<dbReference type="AlphaFoldDB" id="A0A164XNR3"/>
<dbReference type="SUPFAM" id="SSF75011">
    <property type="entry name" value="3-carboxy-cis,cis-mucoante lactonizing enzyme"/>
    <property type="match status" value="1"/>
</dbReference>